<dbReference type="Gene3D" id="1.10.287.1080">
    <property type="entry name" value="MazG-like"/>
    <property type="match status" value="1"/>
</dbReference>
<dbReference type="GO" id="GO:0004636">
    <property type="term" value="F:phosphoribosyl-ATP diphosphatase activity"/>
    <property type="evidence" value="ECO:0007669"/>
    <property type="project" value="UniProtKB-UniRule"/>
</dbReference>
<dbReference type="Gene3D" id="3.10.20.810">
    <property type="entry name" value="Phosphoribosyl-AMP cyclohydrolase"/>
    <property type="match status" value="1"/>
</dbReference>
<dbReference type="SUPFAM" id="SSF101386">
    <property type="entry name" value="all-alpha NTP pyrophosphatases"/>
    <property type="match status" value="1"/>
</dbReference>
<evidence type="ECO:0000256" key="10">
    <source>
        <dbReference type="ARBA" id="ARBA00022741"/>
    </source>
</evidence>
<evidence type="ECO:0000256" key="1">
    <source>
        <dbReference type="ARBA" id="ARBA00000024"/>
    </source>
</evidence>
<keyword evidence="8 15" id="KW-0963">Cytoplasm</keyword>
<evidence type="ECO:0000313" key="17">
    <source>
        <dbReference type="EMBL" id="RAP36401.1"/>
    </source>
</evidence>
<dbReference type="GO" id="GO:0005737">
    <property type="term" value="C:cytoplasm"/>
    <property type="evidence" value="ECO:0007669"/>
    <property type="project" value="UniProtKB-SubCell"/>
</dbReference>
<evidence type="ECO:0000256" key="8">
    <source>
        <dbReference type="ARBA" id="ARBA00022490"/>
    </source>
</evidence>
<dbReference type="Pfam" id="PF01503">
    <property type="entry name" value="PRA-PH"/>
    <property type="match status" value="1"/>
</dbReference>
<sequence length="209" mass="23163">MNHIDNTLLDWEKMNNLIPAIIQHANNGDILMLGYMDPQALEITQVTRKLTLYSRSKQRIWRKGESSGNSMDVISLAVDCDGDSLLVQVIPTGPACHLGYSSCYKPVTTAKINFLACLADIIQTRGDQQEGISYTAQLVQSGVPRCAQKVGEEAVETVIAAVEGHKDAVIEETADLLFHVLVLLKACELDLYQVIDCLQQRHMPIIQQK</sequence>
<dbReference type="InterPro" id="IPR038019">
    <property type="entry name" value="PRib_AMP_CycHydrolase_sf"/>
</dbReference>
<dbReference type="EMBL" id="MVJN01000006">
    <property type="protein sequence ID" value="RAP36401.1"/>
    <property type="molecule type" value="Genomic_DNA"/>
</dbReference>
<dbReference type="HAMAP" id="MF_01020">
    <property type="entry name" value="HisE"/>
    <property type="match status" value="1"/>
</dbReference>
<dbReference type="GO" id="GO:0005524">
    <property type="term" value="F:ATP binding"/>
    <property type="evidence" value="ECO:0007669"/>
    <property type="project" value="UniProtKB-KW"/>
</dbReference>
<evidence type="ECO:0000256" key="9">
    <source>
        <dbReference type="ARBA" id="ARBA00022605"/>
    </source>
</evidence>
<keyword evidence="14 15" id="KW-0511">Multifunctional enzyme</keyword>
<evidence type="ECO:0000259" key="16">
    <source>
        <dbReference type="Pfam" id="PF01502"/>
    </source>
</evidence>
<dbReference type="EC" id="3.6.1.31" evidence="15"/>
<evidence type="ECO:0000256" key="14">
    <source>
        <dbReference type="ARBA" id="ARBA00023268"/>
    </source>
</evidence>
<protein>
    <recommendedName>
        <fullName evidence="15">Histidine biosynthesis bifunctional protein HisIE</fullName>
    </recommendedName>
    <domain>
        <recommendedName>
            <fullName evidence="15">Phosphoribosyl-AMP cyclohydrolase</fullName>
            <shortName evidence="15">PRA-CH</shortName>
            <ecNumber evidence="15">3.5.4.19</ecNumber>
        </recommendedName>
    </domain>
    <domain>
        <recommendedName>
            <fullName evidence="15">Phosphoribosyl-ATP pyrophosphatase</fullName>
            <shortName evidence="15">PRA-PH</shortName>
            <ecNumber evidence="15">3.6.1.31</ecNumber>
        </recommendedName>
    </domain>
</protein>
<feature type="region of interest" description="Phosphoribosyl-ATP pyrophosphohydrolase" evidence="15">
    <location>
        <begin position="115"/>
        <end position="209"/>
    </location>
</feature>
<feature type="domain" description="Phosphoribosyl-AMP cyclohydrolase" evidence="16">
    <location>
        <begin position="32"/>
        <end position="105"/>
    </location>
</feature>
<dbReference type="EC" id="3.5.4.19" evidence="15"/>
<evidence type="ECO:0000256" key="11">
    <source>
        <dbReference type="ARBA" id="ARBA00022801"/>
    </source>
</evidence>
<dbReference type="PANTHER" id="PTHR42945:SF9">
    <property type="entry name" value="HISTIDINE BIOSYNTHESIS BIFUNCTIONAL PROTEIN HISIE"/>
    <property type="match status" value="1"/>
</dbReference>
<organism evidence="17 18">
    <name type="scientific">Legionella quinlivanii</name>
    <dbReference type="NCBI Taxonomy" id="45073"/>
    <lineage>
        <taxon>Bacteria</taxon>
        <taxon>Pseudomonadati</taxon>
        <taxon>Pseudomonadota</taxon>
        <taxon>Gammaproteobacteria</taxon>
        <taxon>Legionellales</taxon>
        <taxon>Legionellaceae</taxon>
        <taxon>Legionella</taxon>
    </lineage>
</organism>
<evidence type="ECO:0000256" key="4">
    <source>
        <dbReference type="ARBA" id="ARBA00005169"/>
    </source>
</evidence>
<comment type="subcellular location">
    <subcellularLocation>
        <location evidence="3 15">Cytoplasm</location>
    </subcellularLocation>
</comment>
<dbReference type="NCBIfam" id="NF002747">
    <property type="entry name" value="PRK02759.1"/>
    <property type="match status" value="1"/>
</dbReference>
<dbReference type="NCBIfam" id="TIGR03188">
    <property type="entry name" value="histidine_hisI"/>
    <property type="match status" value="1"/>
</dbReference>
<comment type="caution">
    <text evidence="17">The sequence shown here is derived from an EMBL/GenBank/DDBJ whole genome shotgun (WGS) entry which is preliminary data.</text>
</comment>
<keyword evidence="11 15" id="KW-0378">Hydrolase</keyword>
<name>A0A364LJ09_9GAMM</name>
<dbReference type="Pfam" id="PF01502">
    <property type="entry name" value="PRA-CH"/>
    <property type="match status" value="1"/>
</dbReference>
<comment type="similarity">
    <text evidence="6 15">In the C-terminal section; belongs to the PRA-PH family.</text>
</comment>
<dbReference type="PANTHER" id="PTHR42945">
    <property type="entry name" value="HISTIDINE BIOSYNTHESIS BIFUNCTIONAL PROTEIN"/>
    <property type="match status" value="1"/>
</dbReference>
<dbReference type="RefSeq" id="WP_112219765.1">
    <property type="nucleotide sequence ID" value="NZ_MVJN01000006.1"/>
</dbReference>
<dbReference type="HAMAP" id="MF_01019">
    <property type="entry name" value="HisIE"/>
    <property type="match status" value="1"/>
</dbReference>
<comment type="catalytic activity">
    <reaction evidence="1 15">
        <text>1-(5-phospho-beta-D-ribosyl)-5'-AMP + H2O = 1-(5-phospho-beta-D-ribosyl)-5-[(5-phospho-beta-D-ribosylamino)methylideneamino]imidazole-4-carboxamide</text>
        <dbReference type="Rhea" id="RHEA:20049"/>
        <dbReference type="ChEBI" id="CHEBI:15377"/>
        <dbReference type="ChEBI" id="CHEBI:58435"/>
        <dbReference type="ChEBI" id="CHEBI:59457"/>
        <dbReference type="EC" id="3.5.4.19"/>
    </reaction>
</comment>
<dbReference type="Proteomes" id="UP000249458">
    <property type="component" value="Unassembled WGS sequence"/>
</dbReference>
<evidence type="ECO:0000256" key="15">
    <source>
        <dbReference type="HAMAP-Rule" id="MF_01019"/>
    </source>
</evidence>
<dbReference type="UniPathway" id="UPA00031">
    <property type="reaction ID" value="UER00007"/>
</dbReference>
<dbReference type="SUPFAM" id="SSF141734">
    <property type="entry name" value="HisI-like"/>
    <property type="match status" value="1"/>
</dbReference>
<feature type="region of interest" description="Phosphoribosyl-AMP cyclohydrolase" evidence="15">
    <location>
        <begin position="1"/>
        <end position="114"/>
    </location>
</feature>
<comment type="similarity">
    <text evidence="7 15">In the N-terminal section; belongs to the PRA-CH family.</text>
</comment>
<dbReference type="GO" id="GO:0004635">
    <property type="term" value="F:phosphoribosyl-AMP cyclohydrolase activity"/>
    <property type="evidence" value="ECO:0007669"/>
    <property type="project" value="UniProtKB-UniRule"/>
</dbReference>
<evidence type="ECO:0000256" key="2">
    <source>
        <dbReference type="ARBA" id="ARBA00001460"/>
    </source>
</evidence>
<comment type="pathway">
    <text evidence="5 15">Amino-acid biosynthesis; L-histidine biosynthesis; L-histidine from 5-phospho-alpha-D-ribose 1-diphosphate: step 2/9.</text>
</comment>
<dbReference type="InterPro" id="IPR002496">
    <property type="entry name" value="PRib_AMP_CycHydrolase_dom"/>
</dbReference>
<keyword evidence="13 15" id="KW-0368">Histidine biosynthesis</keyword>
<comment type="pathway">
    <text evidence="4 15">Amino-acid biosynthesis; L-histidine biosynthesis; L-histidine from 5-phospho-alpha-D-ribose 1-diphosphate: step 3/9.</text>
</comment>
<evidence type="ECO:0000256" key="5">
    <source>
        <dbReference type="ARBA" id="ARBA00005204"/>
    </source>
</evidence>
<keyword evidence="9 15" id="KW-0028">Amino-acid biosynthesis</keyword>
<evidence type="ECO:0000256" key="13">
    <source>
        <dbReference type="ARBA" id="ARBA00023102"/>
    </source>
</evidence>
<dbReference type="InterPro" id="IPR021130">
    <property type="entry name" value="PRib-ATP_PPHydrolase-like"/>
</dbReference>
<keyword evidence="12 15" id="KW-0067">ATP-binding</keyword>
<dbReference type="InterPro" id="IPR023019">
    <property type="entry name" value="His_synth_HisIE"/>
</dbReference>
<comment type="catalytic activity">
    <reaction evidence="2 15">
        <text>1-(5-phospho-beta-D-ribosyl)-ATP + H2O = 1-(5-phospho-beta-D-ribosyl)-5'-AMP + diphosphate + H(+)</text>
        <dbReference type="Rhea" id="RHEA:22828"/>
        <dbReference type="ChEBI" id="CHEBI:15377"/>
        <dbReference type="ChEBI" id="CHEBI:15378"/>
        <dbReference type="ChEBI" id="CHEBI:33019"/>
        <dbReference type="ChEBI" id="CHEBI:59457"/>
        <dbReference type="ChEBI" id="CHEBI:73183"/>
        <dbReference type="EC" id="3.6.1.31"/>
    </reaction>
</comment>
<keyword evidence="10 15" id="KW-0547">Nucleotide-binding</keyword>
<evidence type="ECO:0000256" key="7">
    <source>
        <dbReference type="ARBA" id="ARBA00008299"/>
    </source>
</evidence>
<dbReference type="InterPro" id="IPR008179">
    <property type="entry name" value="HisE"/>
</dbReference>
<proteinExistence type="inferred from homology"/>
<accession>A0A364LJ09</accession>
<gene>
    <name evidence="15" type="primary">hisI</name>
    <name evidence="15" type="synonym">hisIE</name>
    <name evidence="17" type="ORF">B1207_09700</name>
</gene>
<evidence type="ECO:0000256" key="12">
    <source>
        <dbReference type="ARBA" id="ARBA00022840"/>
    </source>
</evidence>
<reference evidence="17 18" key="1">
    <citation type="submission" date="2017-02" db="EMBL/GenBank/DDBJ databases">
        <title>Legionella quilivanii strain from human: case report and whole genome sequencing analysis.</title>
        <authorList>
            <person name="Lalancette C."/>
            <person name="Leduc J.-M."/>
            <person name="Levesque S."/>
            <person name="Fournier E."/>
            <person name="Saoud J."/>
            <person name="Faucher S.P."/>
            <person name="Bernard K."/>
            <person name="Martineau C."/>
            <person name="Longtin J."/>
        </authorList>
    </citation>
    <scope>NUCLEOTIDE SEQUENCE [LARGE SCALE GENOMIC DNA]</scope>
    <source>
        <strain evidence="17 18">ID143958</strain>
    </source>
</reference>
<evidence type="ECO:0000256" key="3">
    <source>
        <dbReference type="ARBA" id="ARBA00004496"/>
    </source>
</evidence>
<dbReference type="FunFam" id="3.10.20.810:FF:000001">
    <property type="entry name" value="Histidine biosynthesis bifunctional protein HisIE"/>
    <property type="match status" value="1"/>
</dbReference>
<dbReference type="CDD" id="cd11534">
    <property type="entry name" value="NTP-PPase_HisIE_like"/>
    <property type="match status" value="1"/>
</dbReference>
<dbReference type="GO" id="GO:0000105">
    <property type="term" value="P:L-histidine biosynthetic process"/>
    <property type="evidence" value="ECO:0007669"/>
    <property type="project" value="UniProtKB-UniRule"/>
</dbReference>
<evidence type="ECO:0000313" key="18">
    <source>
        <dbReference type="Proteomes" id="UP000249458"/>
    </source>
</evidence>
<evidence type="ECO:0000256" key="6">
    <source>
        <dbReference type="ARBA" id="ARBA00007731"/>
    </source>
</evidence>
<dbReference type="AlphaFoldDB" id="A0A364LJ09"/>